<evidence type="ECO:0000313" key="3">
    <source>
        <dbReference type="Proteomes" id="UP000244855"/>
    </source>
</evidence>
<dbReference type="AlphaFoldDB" id="A0A2V1DXD0"/>
<dbReference type="STRING" id="97972.A0A2V1DXD0"/>
<evidence type="ECO:0000313" key="2">
    <source>
        <dbReference type="EMBL" id="PVI03003.1"/>
    </source>
</evidence>
<accession>A0A2V1DXD0</accession>
<name>A0A2V1DXD0_9PLEO</name>
<dbReference type="EMBL" id="KZ805336">
    <property type="protein sequence ID" value="PVI03003.1"/>
    <property type="molecule type" value="Genomic_DNA"/>
</dbReference>
<sequence length="164" mass="18109">MLKAFNSTDKISLKSTLPGGVTAEKALAVLHDHDFMIRCDRNLENYEDITHSGKSRPKPVDAALKPTASTKCYNIHDYVNNIPGGIVNPKVDSNVEYTNLEDGLFIVAMAPLGVVSSCRWKFEAGELLIDLTFSCSKLLLPMVRSGFKENIEHINDTILRTLSA</sequence>
<organism evidence="2 3">
    <name type="scientific">Periconia macrospinosa</name>
    <dbReference type="NCBI Taxonomy" id="97972"/>
    <lineage>
        <taxon>Eukaryota</taxon>
        <taxon>Fungi</taxon>
        <taxon>Dikarya</taxon>
        <taxon>Ascomycota</taxon>
        <taxon>Pezizomycotina</taxon>
        <taxon>Dothideomycetes</taxon>
        <taxon>Pleosporomycetidae</taxon>
        <taxon>Pleosporales</taxon>
        <taxon>Massarineae</taxon>
        <taxon>Periconiaceae</taxon>
        <taxon>Periconia</taxon>
    </lineage>
</organism>
<feature type="domain" description="DUF7053" evidence="1">
    <location>
        <begin position="9"/>
        <end position="122"/>
    </location>
</feature>
<protein>
    <recommendedName>
        <fullName evidence="1">DUF7053 domain-containing protein</fullName>
    </recommendedName>
</protein>
<dbReference type="OrthoDB" id="4794810at2759"/>
<proteinExistence type="predicted"/>
<reference evidence="2 3" key="1">
    <citation type="journal article" date="2018" name="Sci. Rep.">
        <title>Comparative genomics provides insights into the lifestyle and reveals functional heterogeneity of dark septate endophytic fungi.</title>
        <authorList>
            <person name="Knapp D.G."/>
            <person name="Nemeth J.B."/>
            <person name="Barry K."/>
            <person name="Hainaut M."/>
            <person name="Henrissat B."/>
            <person name="Johnson J."/>
            <person name="Kuo A."/>
            <person name="Lim J.H.P."/>
            <person name="Lipzen A."/>
            <person name="Nolan M."/>
            <person name="Ohm R.A."/>
            <person name="Tamas L."/>
            <person name="Grigoriev I.V."/>
            <person name="Spatafora J.W."/>
            <person name="Nagy L.G."/>
            <person name="Kovacs G.M."/>
        </authorList>
    </citation>
    <scope>NUCLEOTIDE SEQUENCE [LARGE SCALE GENOMIC DNA]</scope>
    <source>
        <strain evidence="2 3">DSE2036</strain>
    </source>
</reference>
<dbReference type="PANTHER" id="PTHR38117">
    <property type="entry name" value="NACHT AND WD40 DOMAIN PROTEIN"/>
    <property type="match status" value="1"/>
</dbReference>
<dbReference type="PANTHER" id="PTHR38117:SF1">
    <property type="entry name" value="DUF3074 DOMAIN-CONTAINING PROTEIN"/>
    <property type="match status" value="1"/>
</dbReference>
<keyword evidence="3" id="KW-1185">Reference proteome</keyword>
<dbReference type="Pfam" id="PF23155">
    <property type="entry name" value="DUF7053"/>
    <property type="match status" value="1"/>
</dbReference>
<gene>
    <name evidence="2" type="ORF">DM02DRAFT_626223</name>
</gene>
<evidence type="ECO:0000259" key="1">
    <source>
        <dbReference type="Pfam" id="PF23155"/>
    </source>
</evidence>
<dbReference type="InterPro" id="IPR055481">
    <property type="entry name" value="DUF7053"/>
</dbReference>
<dbReference type="Proteomes" id="UP000244855">
    <property type="component" value="Unassembled WGS sequence"/>
</dbReference>